<name>A0ABU0YQT9_9PROT</name>
<evidence type="ECO:0008006" key="4">
    <source>
        <dbReference type="Google" id="ProtNLM"/>
    </source>
</evidence>
<dbReference type="Proteomes" id="UP001230156">
    <property type="component" value="Unassembled WGS sequence"/>
</dbReference>
<keyword evidence="3" id="KW-1185">Reference proteome</keyword>
<feature type="signal peptide" evidence="1">
    <location>
        <begin position="1"/>
        <end position="20"/>
    </location>
</feature>
<evidence type="ECO:0000313" key="2">
    <source>
        <dbReference type="EMBL" id="MDQ7250098.1"/>
    </source>
</evidence>
<comment type="caution">
    <text evidence="2">The sequence shown here is derived from an EMBL/GenBank/DDBJ whole genome shotgun (WGS) entry which is preliminary data.</text>
</comment>
<organism evidence="2 3">
    <name type="scientific">Dongia sedimenti</name>
    <dbReference type="NCBI Taxonomy" id="3064282"/>
    <lineage>
        <taxon>Bacteria</taxon>
        <taxon>Pseudomonadati</taxon>
        <taxon>Pseudomonadota</taxon>
        <taxon>Alphaproteobacteria</taxon>
        <taxon>Rhodospirillales</taxon>
        <taxon>Dongiaceae</taxon>
        <taxon>Dongia</taxon>
    </lineage>
</organism>
<evidence type="ECO:0000256" key="1">
    <source>
        <dbReference type="SAM" id="SignalP"/>
    </source>
</evidence>
<feature type="chain" id="PRO_5046588908" description="SH3 domain-containing protein" evidence="1">
    <location>
        <begin position="21"/>
        <end position="242"/>
    </location>
</feature>
<reference evidence="3" key="1">
    <citation type="submission" date="2023-08" db="EMBL/GenBank/DDBJ databases">
        <title>Rhodospirillaceae gen. nov., a novel taxon isolated from the Yangtze River Yuezi River estuary sludge.</title>
        <authorList>
            <person name="Ruan L."/>
        </authorList>
    </citation>
    <scope>NUCLEOTIDE SEQUENCE [LARGE SCALE GENOMIC DNA]</scope>
    <source>
        <strain evidence="3">R-7</strain>
    </source>
</reference>
<dbReference type="RefSeq" id="WP_379958909.1">
    <property type="nucleotide sequence ID" value="NZ_JAUYVI010000006.1"/>
</dbReference>
<protein>
    <recommendedName>
        <fullName evidence="4">SH3 domain-containing protein</fullName>
    </recommendedName>
</protein>
<dbReference type="EMBL" id="JAUYVI010000006">
    <property type="protein sequence ID" value="MDQ7250098.1"/>
    <property type="molecule type" value="Genomic_DNA"/>
</dbReference>
<accession>A0ABU0YQT9</accession>
<proteinExistence type="predicted"/>
<evidence type="ECO:0000313" key="3">
    <source>
        <dbReference type="Proteomes" id="UP001230156"/>
    </source>
</evidence>
<gene>
    <name evidence="2" type="ORF">Q8A70_20580</name>
</gene>
<keyword evidence="1" id="KW-0732">Signal</keyword>
<sequence>MKLHHWIGAILLLLPNAAFAEDGALALVPEAQRLTKEVVFDPGIQKITIVTAKTLAREPKLPPDEAKYQKYYDEAGVYMAYPLDVKLSPDDRDYLVLRCDSGGSNDPQCVFSASQDPEQPGVAIPGTLFVIPGDGCVYSGGHTNTMFSARALHCRKGAALQPVAQPFSYAGFQSKALRPLTLYADQQKSGIVTTIAAGGFVEVVLQDGDFFLLRDGFGLVGWAALEQNQQATNIEGFFFYGD</sequence>